<name>A0AA36J4C5_9DINO</name>
<protein>
    <submittedName>
        <fullName evidence="2">Uncharacterized protein</fullName>
    </submittedName>
</protein>
<keyword evidence="3" id="KW-1185">Reference proteome</keyword>
<feature type="chain" id="PRO_5041426278" evidence="1">
    <location>
        <begin position="19"/>
        <end position="241"/>
    </location>
</feature>
<organism evidence="2 3">
    <name type="scientific">Effrenium voratum</name>
    <dbReference type="NCBI Taxonomy" id="2562239"/>
    <lineage>
        <taxon>Eukaryota</taxon>
        <taxon>Sar</taxon>
        <taxon>Alveolata</taxon>
        <taxon>Dinophyceae</taxon>
        <taxon>Suessiales</taxon>
        <taxon>Symbiodiniaceae</taxon>
        <taxon>Effrenium</taxon>
    </lineage>
</organism>
<accession>A0AA36J4C5</accession>
<keyword evidence="1" id="KW-0732">Signal</keyword>
<proteinExistence type="predicted"/>
<dbReference type="AlphaFoldDB" id="A0AA36J4C5"/>
<dbReference type="Proteomes" id="UP001178507">
    <property type="component" value="Unassembled WGS sequence"/>
</dbReference>
<dbReference type="EMBL" id="CAUJNA010003317">
    <property type="protein sequence ID" value="CAJ1398966.1"/>
    <property type="molecule type" value="Genomic_DNA"/>
</dbReference>
<evidence type="ECO:0000313" key="3">
    <source>
        <dbReference type="Proteomes" id="UP001178507"/>
    </source>
</evidence>
<gene>
    <name evidence="2" type="ORF">EVOR1521_LOCUS22607</name>
</gene>
<evidence type="ECO:0000256" key="1">
    <source>
        <dbReference type="SAM" id="SignalP"/>
    </source>
</evidence>
<feature type="signal peptide" evidence="1">
    <location>
        <begin position="1"/>
        <end position="18"/>
    </location>
</feature>
<sequence>MRLAWPLVAITVLSGAKGDMCLEDGVPEESRSYILDDLGNSTPIGILKGNWPSSDLLTEMLILMVQEGLGFHAAVHPQVGASALSAIYGLGGCIDFDHPTNKRCGEGETQIHLAVDAWIGSYGEAYAQFKLDYPAISPVDLGSMGYEGEESMYISQPVLQAAYQDTGLALDYYKGYNRTYHNAKQYFDSISDIPSSELKPCNATDFINPLRMGFYAQYSGDSGGVELQPDGTYIAVCPDGH</sequence>
<comment type="caution">
    <text evidence="2">The sequence shown here is derived from an EMBL/GenBank/DDBJ whole genome shotgun (WGS) entry which is preliminary data.</text>
</comment>
<evidence type="ECO:0000313" key="2">
    <source>
        <dbReference type="EMBL" id="CAJ1398966.1"/>
    </source>
</evidence>
<reference evidence="2" key="1">
    <citation type="submission" date="2023-08" db="EMBL/GenBank/DDBJ databases">
        <authorList>
            <person name="Chen Y."/>
            <person name="Shah S."/>
            <person name="Dougan E. K."/>
            <person name="Thang M."/>
            <person name="Chan C."/>
        </authorList>
    </citation>
    <scope>NUCLEOTIDE SEQUENCE</scope>
</reference>